<reference evidence="5" key="1">
    <citation type="submission" date="2023-06" db="EMBL/GenBank/DDBJ databases">
        <title>Identification and characterization of horizontal gene transfer across gut microbiota members of farm animals based on homology search.</title>
        <authorList>
            <person name="Zeman M."/>
            <person name="Kubasova T."/>
            <person name="Jahodarova E."/>
            <person name="Nykrynova M."/>
            <person name="Rychlik I."/>
        </authorList>
    </citation>
    <scope>NUCLEOTIDE SEQUENCE [LARGE SCALE GENOMIC DNA]</scope>
    <source>
        <strain evidence="5">105_WCHN</strain>
    </source>
</reference>
<proteinExistence type="inferred from homology"/>
<dbReference type="Pfam" id="PF18912">
    <property type="entry name" value="DZR_2"/>
    <property type="match status" value="1"/>
</dbReference>
<dbReference type="InterPro" id="IPR051910">
    <property type="entry name" value="ComF/GntX_DNA_util-trans"/>
</dbReference>
<dbReference type="Pfam" id="PF00156">
    <property type="entry name" value="Pribosyltran"/>
    <property type="match status" value="1"/>
</dbReference>
<accession>A0ABT7VJT4</accession>
<reference evidence="4 5" key="3">
    <citation type="submission" date="2023-06" db="EMBL/GenBank/DDBJ databases">
        <authorList>
            <person name="Zeman M."/>
            <person name="Kubasova T."/>
            <person name="Jahodarova E."/>
            <person name="Nykrynova M."/>
            <person name="Rychlik I."/>
        </authorList>
    </citation>
    <scope>NUCLEOTIDE SEQUENCE [LARGE SCALE GENOMIC DNA]</scope>
    <source>
        <strain evidence="4 5">105_WCHN</strain>
    </source>
</reference>
<protein>
    <submittedName>
        <fullName evidence="4">ComF family protein</fullName>
    </submittedName>
</protein>
<dbReference type="EMBL" id="JAUDEO010000001">
    <property type="protein sequence ID" value="MDM8333005.1"/>
    <property type="molecule type" value="Genomic_DNA"/>
</dbReference>
<evidence type="ECO:0000259" key="3">
    <source>
        <dbReference type="Pfam" id="PF18912"/>
    </source>
</evidence>
<sequence>MQCLLCNRLVTKRLAIRDLLWPGKIEWPVVCEECWSRFTAIHGPACPVCSAPQSTATICRECRRWRSLYQWQLRHTALYRYNEAMKDFMHRYKFNGDYRLRAVFQPTLVAAVKKLSADLVVPIPVTATTMQTRGFNQVTGLLTGVPLTTCLTARVKDKTAQSKKNRHERLQAPQRFALVDPAQLVGKRVLLVDDVYTTGRTIYHAANLVYGAGATTVISVSLAR</sequence>
<evidence type="ECO:0000256" key="1">
    <source>
        <dbReference type="ARBA" id="ARBA00008007"/>
    </source>
</evidence>
<reference evidence="4 5" key="2">
    <citation type="submission" date="2023-06" db="EMBL/GenBank/DDBJ databases">
        <title>Identification and characterization of horizontal gene transfer across gut microbiota members of farm animals based on homology search.</title>
        <authorList>
            <person name="Schwarzerova J."/>
            <person name="Nykrynova M."/>
            <person name="Jureckova K."/>
            <person name="Cejkova D."/>
            <person name="Rychlik I."/>
        </authorList>
    </citation>
    <scope>NUCLEOTIDE SEQUENCE [LARGE SCALE GENOMIC DNA]</scope>
    <source>
        <strain evidence="4 5">105_WCHN</strain>
    </source>
</reference>
<dbReference type="CDD" id="cd06223">
    <property type="entry name" value="PRTases_typeI"/>
    <property type="match status" value="1"/>
</dbReference>
<dbReference type="SUPFAM" id="SSF53271">
    <property type="entry name" value="PRTase-like"/>
    <property type="match status" value="1"/>
</dbReference>
<comment type="caution">
    <text evidence="4">The sequence shown here is derived from an EMBL/GenBank/DDBJ whole genome shotgun (WGS) entry which is preliminary data.</text>
</comment>
<name>A0ABT7VJT4_9LACO</name>
<feature type="domain" description="Phosphoribosyltransferase" evidence="2">
    <location>
        <begin position="117"/>
        <end position="223"/>
    </location>
</feature>
<evidence type="ECO:0000313" key="5">
    <source>
        <dbReference type="Proteomes" id="UP001529423"/>
    </source>
</evidence>
<dbReference type="PANTHER" id="PTHR47505">
    <property type="entry name" value="DNA UTILIZATION PROTEIN YHGH"/>
    <property type="match status" value="1"/>
</dbReference>
<dbReference type="Gene3D" id="3.40.50.2020">
    <property type="match status" value="1"/>
</dbReference>
<dbReference type="InterPro" id="IPR044005">
    <property type="entry name" value="DZR_2"/>
</dbReference>
<dbReference type="InterPro" id="IPR000836">
    <property type="entry name" value="PRTase_dom"/>
</dbReference>
<dbReference type="InterPro" id="IPR029057">
    <property type="entry name" value="PRTase-like"/>
</dbReference>
<dbReference type="Proteomes" id="UP001529423">
    <property type="component" value="Unassembled WGS sequence"/>
</dbReference>
<comment type="similarity">
    <text evidence="1">Belongs to the ComF/GntX family.</text>
</comment>
<organism evidence="4 5">
    <name type="scientific">Limosilactobacillus panis</name>
    <dbReference type="NCBI Taxonomy" id="47493"/>
    <lineage>
        <taxon>Bacteria</taxon>
        <taxon>Bacillati</taxon>
        <taxon>Bacillota</taxon>
        <taxon>Bacilli</taxon>
        <taxon>Lactobacillales</taxon>
        <taxon>Lactobacillaceae</taxon>
        <taxon>Limosilactobacillus</taxon>
    </lineage>
</organism>
<keyword evidence="5" id="KW-1185">Reference proteome</keyword>
<dbReference type="PANTHER" id="PTHR47505:SF1">
    <property type="entry name" value="DNA UTILIZATION PROTEIN YHGH"/>
    <property type="match status" value="1"/>
</dbReference>
<dbReference type="RefSeq" id="WP_289558497.1">
    <property type="nucleotide sequence ID" value="NZ_JAUDEO010000001.1"/>
</dbReference>
<evidence type="ECO:0000313" key="4">
    <source>
        <dbReference type="EMBL" id="MDM8333005.1"/>
    </source>
</evidence>
<feature type="domain" description="Double zinc ribbon" evidence="3">
    <location>
        <begin position="30"/>
        <end position="63"/>
    </location>
</feature>
<gene>
    <name evidence="4" type="ORF">QUW46_00185</name>
</gene>
<evidence type="ECO:0000259" key="2">
    <source>
        <dbReference type="Pfam" id="PF00156"/>
    </source>
</evidence>